<organism evidence="2 3">
    <name type="scientific">Megamonas funiformis YIT 11815</name>
    <dbReference type="NCBI Taxonomy" id="742816"/>
    <lineage>
        <taxon>Bacteria</taxon>
        <taxon>Bacillati</taxon>
        <taxon>Bacillota</taxon>
        <taxon>Negativicutes</taxon>
        <taxon>Selenomonadales</taxon>
        <taxon>Selenomonadaceae</taxon>
        <taxon>Megamonas</taxon>
    </lineage>
</organism>
<keyword evidence="1" id="KW-1133">Transmembrane helix</keyword>
<dbReference type="RefSeq" id="WP_008539630.1">
    <property type="nucleotide sequence ID" value="NZ_JH601092.1"/>
</dbReference>
<evidence type="ECO:0008006" key="4">
    <source>
        <dbReference type="Google" id="ProtNLM"/>
    </source>
</evidence>
<feature type="transmembrane region" description="Helical" evidence="1">
    <location>
        <begin position="105"/>
        <end position="128"/>
    </location>
</feature>
<proteinExistence type="predicted"/>
<dbReference type="Proteomes" id="UP000005963">
    <property type="component" value="Unassembled WGS sequence"/>
</dbReference>
<evidence type="ECO:0000313" key="2">
    <source>
        <dbReference type="EMBL" id="EHR34198.1"/>
    </source>
</evidence>
<dbReference type="EMBL" id="ADMB01000089">
    <property type="protein sequence ID" value="EHR34198.1"/>
    <property type="molecule type" value="Genomic_DNA"/>
</dbReference>
<keyword evidence="1" id="KW-0472">Membrane</keyword>
<protein>
    <recommendedName>
        <fullName evidence="4">DUF2721 domain-containing protein</fullName>
    </recommendedName>
</protein>
<comment type="caution">
    <text evidence="2">The sequence shown here is derived from an EMBL/GenBank/DDBJ whole genome shotgun (WGS) entry which is preliminary data.</text>
</comment>
<accession>A0ABP2NHJ3</accession>
<keyword evidence="1" id="KW-0812">Transmembrane</keyword>
<name>A0ABP2NHJ3_9FIRM</name>
<keyword evidence="3" id="KW-1185">Reference proteome</keyword>
<feature type="transmembrane region" description="Helical" evidence="1">
    <location>
        <begin position="73"/>
        <end position="99"/>
    </location>
</feature>
<reference evidence="2 3" key="1">
    <citation type="submission" date="2012-01" db="EMBL/GenBank/DDBJ databases">
        <title>The Genome Sequence of Megamonas funiformis YIT 11815.</title>
        <authorList>
            <consortium name="The Broad Institute Genome Sequencing Platform"/>
            <person name="Earl A."/>
            <person name="Ward D."/>
            <person name="Feldgarden M."/>
            <person name="Gevers D."/>
            <person name="Morotomi M."/>
            <person name="Young S.K."/>
            <person name="Zeng Q."/>
            <person name="Gargeya S."/>
            <person name="Fitzgerald M."/>
            <person name="Haas B."/>
            <person name="Abouelleil A."/>
            <person name="Alvarado L."/>
            <person name="Arachchi H.M."/>
            <person name="Berlin A."/>
            <person name="Chapman S.B."/>
            <person name="Gearin G."/>
            <person name="Goldberg J."/>
            <person name="Griggs A."/>
            <person name="Gujja S."/>
            <person name="Hansen M."/>
            <person name="Heiman D."/>
            <person name="Howarth C."/>
            <person name="Larimer J."/>
            <person name="Lui A."/>
            <person name="MacDonald P.J.P."/>
            <person name="McCowen C."/>
            <person name="Montmayeur A."/>
            <person name="Murphy C."/>
            <person name="Neiman D."/>
            <person name="Pearson M."/>
            <person name="Priest M."/>
            <person name="Roberts A."/>
            <person name="Saif S."/>
            <person name="Shea T."/>
            <person name="Sisk P."/>
            <person name="Stolte C."/>
            <person name="Sykes S."/>
            <person name="Wortman J."/>
            <person name="Nusbaum C."/>
            <person name="Birren B."/>
        </authorList>
    </citation>
    <scope>NUCLEOTIDE SEQUENCE [LARGE SCALE GENOMIC DNA]</scope>
    <source>
        <strain evidence="2 3">YIT 11815</strain>
    </source>
</reference>
<evidence type="ECO:0000256" key="1">
    <source>
        <dbReference type="SAM" id="Phobius"/>
    </source>
</evidence>
<sequence>MDDLVFNINMLLVVIAIIAVFIIFVFRKKVKIAIKNNNDNNVKKYIVFAIKYCSKREKFLGVKRLREIVEDVYLNNYCMFNALAISLFIACCGLMLNTIANKNTIGLVFIMFMMCILIVLKIELDYIIKKKILLKIDKEIK</sequence>
<gene>
    <name evidence="2" type="ORF">HMPREF9454_02063</name>
</gene>
<evidence type="ECO:0000313" key="3">
    <source>
        <dbReference type="Proteomes" id="UP000005963"/>
    </source>
</evidence>
<feature type="transmembrane region" description="Helical" evidence="1">
    <location>
        <begin position="6"/>
        <end position="26"/>
    </location>
</feature>
<dbReference type="GeneID" id="62779580"/>